<evidence type="ECO:0000256" key="1">
    <source>
        <dbReference type="SAM" id="SignalP"/>
    </source>
</evidence>
<dbReference type="RefSeq" id="WP_075196258.1">
    <property type="nucleotide sequence ID" value="NZ_CP020931.1"/>
</dbReference>
<dbReference type="InterPro" id="IPR011250">
    <property type="entry name" value="OMP/PagP_B-barrel"/>
</dbReference>
<dbReference type="InterPro" id="IPR010466">
    <property type="entry name" value="DUF1058"/>
</dbReference>
<dbReference type="SUPFAM" id="SSF56925">
    <property type="entry name" value="OMPA-like"/>
    <property type="match status" value="1"/>
</dbReference>
<evidence type="ECO:0000313" key="2">
    <source>
        <dbReference type="EMBL" id="ARM83798.1"/>
    </source>
</evidence>
<accession>A0A1W6K8P5</accession>
<dbReference type="Proteomes" id="UP000199211">
    <property type="component" value="Unassembled WGS sequence"/>
</dbReference>
<reference evidence="3 5" key="1">
    <citation type="submission" date="2016-10" db="EMBL/GenBank/DDBJ databases">
        <authorList>
            <person name="Varghese N."/>
            <person name="Submissions S."/>
        </authorList>
    </citation>
    <scope>NUCLEOTIDE SEQUENCE [LARGE SCALE GENOMIC DNA]</scope>
    <source>
        <strain evidence="3 5">DSM 26291</strain>
    </source>
</reference>
<feature type="signal peptide" evidence="1">
    <location>
        <begin position="1"/>
        <end position="18"/>
    </location>
</feature>
<evidence type="ECO:0000313" key="3">
    <source>
        <dbReference type="EMBL" id="SFL47751.1"/>
    </source>
</evidence>
<dbReference type="Proteomes" id="UP000193100">
    <property type="component" value="Chromosome"/>
</dbReference>
<accession>A0A1I4I1Q0</accession>
<gene>
    <name evidence="2" type="ORF">MARSALSMR5_01717</name>
    <name evidence="3" type="ORF">SAMN04487868_102221</name>
</gene>
<dbReference type="Gene3D" id="2.40.160.20">
    <property type="match status" value="1"/>
</dbReference>
<dbReference type="Gene3D" id="2.30.30.40">
    <property type="entry name" value="SH3 Domains"/>
    <property type="match status" value="1"/>
</dbReference>
<dbReference type="GeneID" id="77255683"/>
<keyword evidence="5" id="KW-1185">Reference proteome</keyword>
<dbReference type="EMBL" id="CP020931">
    <property type="protein sequence ID" value="ARM83798.1"/>
    <property type="molecule type" value="Genomic_DNA"/>
</dbReference>
<protein>
    <submittedName>
        <fullName evidence="2">Outer membrane beta-barrel protein</fullName>
    </submittedName>
    <submittedName>
        <fullName evidence="3">SH3 domain-containing protein</fullName>
    </submittedName>
</protein>
<feature type="chain" id="PRO_5044567024" evidence="1">
    <location>
        <begin position="19"/>
        <end position="251"/>
    </location>
</feature>
<evidence type="ECO:0000313" key="4">
    <source>
        <dbReference type="Proteomes" id="UP000193100"/>
    </source>
</evidence>
<name>A0A1W6K8P5_9GAMM</name>
<reference evidence="2 4" key="2">
    <citation type="submission" date="2017-04" db="EMBL/GenBank/DDBJ databases">
        <title>Genome Sequence of Marinobacter salarius strain SMR5 Isolated from a culture of the Diatom Skeletonema marinoi.</title>
        <authorList>
            <person name="Topel M."/>
            <person name="Pinder M.I.M."/>
            <person name="Johansson O.N."/>
            <person name="Kourtchenko O."/>
            <person name="Godhe A."/>
            <person name="Clarke A.K."/>
        </authorList>
    </citation>
    <scope>NUCLEOTIDE SEQUENCE [LARGE SCALE GENOMIC DNA]</scope>
    <source>
        <strain evidence="2 4">SMR5</strain>
    </source>
</reference>
<dbReference type="EMBL" id="FOTV01000002">
    <property type="protein sequence ID" value="SFL47751.1"/>
    <property type="molecule type" value="Genomic_DNA"/>
</dbReference>
<organism evidence="2 4">
    <name type="scientific">Marinobacter salarius</name>
    <dbReference type="NCBI Taxonomy" id="1420917"/>
    <lineage>
        <taxon>Bacteria</taxon>
        <taxon>Pseudomonadati</taxon>
        <taxon>Pseudomonadota</taxon>
        <taxon>Gammaproteobacteria</taxon>
        <taxon>Pseudomonadales</taxon>
        <taxon>Marinobacteraceae</taxon>
        <taxon>Marinobacter</taxon>
    </lineage>
</organism>
<keyword evidence="1" id="KW-0732">Signal</keyword>
<proteinExistence type="predicted"/>
<sequence length="251" mass="28175">MRLALILLLMLTAPLSAAADWLWGGADEPMPQVQVAEPFVEWRTGPAVGYPVFHTSEKGEWLTLRMRKTSWLKVTDRKGREGWVHVDDVQLTLDGEGEQVSLSNPRFDDFSSRRWEAGLMMGEFEGAAVTAVYGGYLLTRNLSAELWGSQVLGSASEIRMVNANIVHQPFPHWRISPFFTLGVGHIFIEPKATLADPGDRDNSIGHAGLGLRAYVTDNYFIRAEVKDYKIFTNRATNEEATEWKIGLSIFF</sequence>
<dbReference type="AlphaFoldDB" id="A0A1W6K8P5"/>
<evidence type="ECO:0000313" key="5">
    <source>
        <dbReference type="Proteomes" id="UP000199211"/>
    </source>
</evidence>
<dbReference type="Pfam" id="PF06347">
    <property type="entry name" value="SH3_4"/>
    <property type="match status" value="1"/>
</dbReference>